<dbReference type="InterPro" id="IPR041266">
    <property type="entry name" value="EDS1_EP"/>
</dbReference>
<dbReference type="GO" id="GO:0005789">
    <property type="term" value="C:endoplasmic reticulum membrane"/>
    <property type="evidence" value="ECO:0007669"/>
    <property type="project" value="UniProtKB-SubCell"/>
</dbReference>
<feature type="transmembrane region" description="Helical" evidence="18">
    <location>
        <begin position="449"/>
        <end position="478"/>
    </location>
</feature>
<dbReference type="InterPro" id="IPR007070">
    <property type="entry name" value="GPI_EtnP_transferase_1"/>
</dbReference>
<keyword evidence="10 18" id="KW-0812">Transmembrane</keyword>
<dbReference type="SUPFAM" id="SSF53474">
    <property type="entry name" value="alpha/beta-Hydrolases"/>
    <property type="match status" value="1"/>
</dbReference>
<comment type="similarity">
    <text evidence="5">Belongs to the PIGG/PIGN/PIGO family. PIGN subfamily.</text>
</comment>
<keyword evidence="15 18" id="KW-0472">Membrane</keyword>
<feature type="transmembrane region" description="Helical" evidence="18">
    <location>
        <begin position="931"/>
        <end position="956"/>
    </location>
</feature>
<dbReference type="Pfam" id="PF00884">
    <property type="entry name" value="Sulfatase"/>
    <property type="match status" value="1"/>
</dbReference>
<dbReference type="CDD" id="cd16020">
    <property type="entry name" value="GPI_EPT_1"/>
    <property type="match status" value="1"/>
</dbReference>
<evidence type="ECO:0000259" key="20">
    <source>
        <dbReference type="Pfam" id="PF01764"/>
    </source>
</evidence>
<evidence type="ECO:0000259" key="21">
    <source>
        <dbReference type="Pfam" id="PF04987"/>
    </source>
</evidence>
<keyword evidence="11" id="KW-0378">Hydrolase</keyword>
<evidence type="ECO:0000259" key="19">
    <source>
        <dbReference type="Pfam" id="PF00884"/>
    </source>
</evidence>
<feature type="transmembrane region" description="Helical" evidence="18">
    <location>
        <begin position="584"/>
        <end position="601"/>
    </location>
</feature>
<evidence type="ECO:0000256" key="10">
    <source>
        <dbReference type="ARBA" id="ARBA00022692"/>
    </source>
</evidence>
<keyword evidence="7" id="KW-0963">Cytoplasm</keyword>
<evidence type="ECO:0000256" key="14">
    <source>
        <dbReference type="ARBA" id="ARBA00022989"/>
    </source>
</evidence>
<comment type="subcellular location">
    <subcellularLocation>
        <location evidence="3">Cytoplasm</location>
    </subcellularLocation>
    <subcellularLocation>
        <location evidence="2">Endoplasmic reticulum membrane</location>
        <topology evidence="2">Multi-pass membrane protein</topology>
    </subcellularLocation>
    <subcellularLocation>
        <location evidence="1">Nucleus</location>
    </subcellularLocation>
</comment>
<evidence type="ECO:0000256" key="8">
    <source>
        <dbReference type="ARBA" id="ARBA00022502"/>
    </source>
</evidence>
<evidence type="ECO:0000256" key="9">
    <source>
        <dbReference type="ARBA" id="ARBA00022679"/>
    </source>
</evidence>
<feature type="transmembrane region" description="Helical" evidence="18">
    <location>
        <begin position="557"/>
        <end position="578"/>
    </location>
</feature>
<dbReference type="Proteomes" id="UP000239757">
    <property type="component" value="Unassembled WGS sequence"/>
</dbReference>
<evidence type="ECO:0000256" key="2">
    <source>
        <dbReference type="ARBA" id="ARBA00004477"/>
    </source>
</evidence>
<dbReference type="GO" id="GO:0006506">
    <property type="term" value="P:GPI anchor biosynthetic process"/>
    <property type="evidence" value="ECO:0007669"/>
    <property type="project" value="UniProtKB-UniPathway"/>
</dbReference>
<dbReference type="UniPathway" id="UPA00196"/>
<feature type="transmembrane region" description="Helical" evidence="18">
    <location>
        <begin position="498"/>
        <end position="515"/>
    </location>
</feature>
<dbReference type="Pfam" id="PF04987">
    <property type="entry name" value="PigN"/>
    <property type="match status" value="1"/>
</dbReference>
<keyword evidence="16" id="KW-0325">Glycoprotein</keyword>
<feature type="domain" description="Fungal lipase-type" evidence="20">
    <location>
        <begin position="1033"/>
        <end position="1163"/>
    </location>
</feature>
<evidence type="ECO:0000259" key="22">
    <source>
        <dbReference type="Pfam" id="PF18117"/>
    </source>
</evidence>
<feature type="domain" description="GPI ethanolamine phosphate transferase 1 C-terminal" evidence="21">
    <location>
        <begin position="439"/>
        <end position="924"/>
    </location>
</feature>
<dbReference type="InterPro" id="IPR037671">
    <property type="entry name" value="PIGN_N"/>
</dbReference>
<evidence type="ECO:0000256" key="15">
    <source>
        <dbReference type="ARBA" id="ARBA00023136"/>
    </source>
</evidence>
<evidence type="ECO:0000256" key="18">
    <source>
        <dbReference type="SAM" id="Phobius"/>
    </source>
</evidence>
<feature type="domain" description="EDS1 EP" evidence="22">
    <location>
        <begin position="1305"/>
        <end position="1521"/>
    </location>
</feature>
<organism evidence="23 24">
    <name type="scientific">Gossypium barbadense</name>
    <name type="common">Sea Island cotton</name>
    <name type="synonym">Hibiscus barbadensis</name>
    <dbReference type="NCBI Taxonomy" id="3634"/>
    <lineage>
        <taxon>Eukaryota</taxon>
        <taxon>Viridiplantae</taxon>
        <taxon>Streptophyta</taxon>
        <taxon>Embryophyta</taxon>
        <taxon>Tracheophyta</taxon>
        <taxon>Spermatophyta</taxon>
        <taxon>Magnoliopsida</taxon>
        <taxon>eudicotyledons</taxon>
        <taxon>Gunneridae</taxon>
        <taxon>Pentapetalae</taxon>
        <taxon>rosids</taxon>
        <taxon>malvids</taxon>
        <taxon>Malvales</taxon>
        <taxon>Malvaceae</taxon>
        <taxon>Malvoideae</taxon>
        <taxon>Gossypium</taxon>
    </lineage>
</organism>
<feature type="transmembrane region" description="Helical" evidence="18">
    <location>
        <begin position="31"/>
        <end position="53"/>
    </location>
</feature>
<evidence type="ECO:0000256" key="16">
    <source>
        <dbReference type="ARBA" id="ARBA00023180"/>
    </source>
</evidence>
<dbReference type="FunFam" id="3.40.720.10:FF:000015">
    <property type="entry name" value="GPI ethanolamine phosphate transferase 1"/>
    <property type="match status" value="1"/>
</dbReference>
<dbReference type="GO" id="GO:0005634">
    <property type="term" value="C:nucleus"/>
    <property type="evidence" value="ECO:0007669"/>
    <property type="project" value="UniProtKB-SubCell"/>
</dbReference>
<evidence type="ECO:0000313" key="23">
    <source>
        <dbReference type="EMBL" id="PPR99069.1"/>
    </source>
</evidence>
<feature type="transmembrane region" description="Helical" evidence="18">
    <location>
        <begin position="1088"/>
        <end position="1108"/>
    </location>
</feature>
<keyword evidence="17" id="KW-0539">Nucleus</keyword>
<proteinExistence type="inferred from homology"/>
<evidence type="ECO:0000313" key="24">
    <source>
        <dbReference type="Proteomes" id="UP000239757"/>
    </source>
</evidence>
<sequence>MDVDGILGNRDSKLGKSSIPRRRQWVKRRETWLVILGVVLHAVYMLSIFDIYFKTPIVHGMDLVSPRFSPPAKRLVLLVADGLRADKFFEPDLEANFRAPFLRNVIKNQGRWGVSHARPPTESRPGHVAIIAGFYEDPSAVTKGWKANPVEFDSVFNRSRHTISYGSPDIVPIFCGALPHSTWATYPHEFEDFATDASFLDEWSFDQFQSLLNRSNEDPKLKRLLEQDNLVVFLHLLGCDSNGHAHRPFSSIYLNNVKVVDHIAERVYNLLENYYKDNRTSYIFTADHGMSDKGSHGDGHPSNTDTPLVVWGAGVKHPRPVTAKDHSDHVLRFIDQHLHDAPTPKEWDLDGIERVDVNQADIAPLMEEEVEAVLANTKQILNQFLRKSQIKQSHSLFFKPFKPLASYFSMLNQIEELLSARDYKAAMQLSENLRSLALKGLHYFQTYDLLMLMATITLGYIGWMVFLVLHVLQAYTLLPGDIFRKEEAVHEKSNTGKAQLCGCLFMAVVSVLLFLEHSPPLYHAYFAMTIFLWTQILNEYKFIKALWRYLCGRKSDYVIKLLALGVVSVIILELLVHSFTERKLYTWCFLIVGAIASIYLYKSIPWRSGIPVFVCLTCWFLSLFTLMPAEIPDNNKLVNASGVMVIVIGLTGKWLDLNAGVNRFWFGICNHEKRKPRFPMLFQLQNREARTTHNTPVDELVHCWFLDDSPIVFRKWPLVQAQFYISWFCTTIPSIIYWVDLILNLCHHNAQLRHVMIYCPLFSNPCRYEAVFYGALGLVLIAWILFENSLLYVHKVNKSSASGKNLGEHAFLENDTRYLQLSDMRIPLTFMVLFNVAFFGTGNFASIASFEISSVYRFITVFSPFLMAALLIFKLFIPFLLVICAFSAITKLLEVPRIGCYFLVILCSDVMTIHFFFLVKNTGSWMEIGNSISHFGIMSAQVVFVLLLFALTNIYTKDIEIRSGSRDSRKHVIVKPFKDKEFHDTYIVLNMNQLNCVSRNYGLSGPFSMLEQVSLPIILSKDQVNGKQDEPIILQWIRAFKESFPVFEFLCNNGNSFSIHKAAIALFADHFHELLQLKAECGRNSNSLIVTGHSLGGSVASLFTLWLLESLDISLAKRPLCLTFGSPLVGDKGFQQAISQHPPWNSCFLHVAATSKDSIPRLFIAPHDLNSMDLDSKSDDYKPFGTFLLCCEDGCTWSDNPEAVSELLMAVETEDTGNEEWTINVYSRIIEQLESMIVRKGISQVNEPILNSLRAGTTLQIEAIRIRNEQLLIKKLEELEEICMFNKGKAFDPAKKLNVIKIKMAELEWYKKVAKANETGYYDCYKKQLSRRDRDIIKHKKFLTKYWKEVVAQNERKPQKQLVYLRSRWLYAGTTYRRMVEPLDIADYYRDGGSNYVTNGRSHHYIKLEQWLEADEKQSRFRIDTKKQNVDVILTDDSCFWANVEEARQWCKTLKTADVGMISERLCLRQKLMEFEVYVMEQIKKYAVSSEIFLKGSSFMQWWKEYEMLIEPFHNSPLTDFIRNCKFQQYASGCLALS</sequence>
<evidence type="ECO:0000256" key="1">
    <source>
        <dbReference type="ARBA" id="ARBA00004123"/>
    </source>
</evidence>
<dbReference type="Gene3D" id="3.40.720.10">
    <property type="entry name" value="Alkaline Phosphatase, subunit A"/>
    <property type="match status" value="1"/>
</dbReference>
<dbReference type="PANTHER" id="PTHR12250">
    <property type="entry name" value="PHOSPHATIDYLINOSITOL GLYCAN, CLASS N"/>
    <property type="match status" value="1"/>
</dbReference>
<dbReference type="GO" id="GO:0006952">
    <property type="term" value="P:defense response"/>
    <property type="evidence" value="ECO:0007669"/>
    <property type="project" value="UniProtKB-KW"/>
</dbReference>
<dbReference type="InterPro" id="IPR017852">
    <property type="entry name" value="GPI_EtnP_transferase_1_C"/>
</dbReference>
<accession>A0A2P5X6X1</accession>
<dbReference type="GO" id="GO:0016787">
    <property type="term" value="F:hydrolase activity"/>
    <property type="evidence" value="ECO:0007669"/>
    <property type="project" value="UniProtKB-KW"/>
</dbReference>
<dbReference type="SUPFAM" id="SSF53649">
    <property type="entry name" value="Alkaline phosphatase-like"/>
    <property type="match status" value="1"/>
</dbReference>
<evidence type="ECO:0000256" key="4">
    <source>
        <dbReference type="ARBA" id="ARBA00004687"/>
    </source>
</evidence>
<feature type="transmembrane region" description="Helical" evidence="18">
    <location>
        <begin position="898"/>
        <end position="919"/>
    </location>
</feature>
<dbReference type="PANTHER" id="PTHR12250:SF0">
    <property type="entry name" value="GPI ETHANOLAMINE PHOSPHATE TRANSFERASE 1"/>
    <property type="match status" value="1"/>
</dbReference>
<feature type="transmembrane region" description="Helical" evidence="18">
    <location>
        <begin position="521"/>
        <end position="537"/>
    </location>
</feature>
<name>A0A2P5X6X1_GOSBA</name>
<evidence type="ECO:0000256" key="17">
    <source>
        <dbReference type="ARBA" id="ARBA00023242"/>
    </source>
</evidence>
<dbReference type="GO" id="GO:0051377">
    <property type="term" value="F:mannose-ethanolamine phosphotransferase activity"/>
    <property type="evidence" value="ECO:0007669"/>
    <property type="project" value="InterPro"/>
</dbReference>
<comment type="pathway">
    <text evidence="4">Glycolipid biosynthesis; glycosylphosphatidylinositol-anchor biosynthesis.</text>
</comment>
<protein>
    <recommendedName>
        <fullName evidence="6">GPI ethanolamine phosphate transferase 1</fullName>
    </recommendedName>
</protein>
<keyword evidence="12" id="KW-0611">Plant defense</keyword>
<feature type="transmembrane region" description="Helical" evidence="18">
    <location>
        <begin position="770"/>
        <end position="793"/>
    </location>
</feature>
<evidence type="ECO:0000256" key="7">
    <source>
        <dbReference type="ARBA" id="ARBA00022490"/>
    </source>
</evidence>
<keyword evidence="13" id="KW-0256">Endoplasmic reticulum</keyword>
<dbReference type="OrthoDB" id="2748310at2759"/>
<evidence type="ECO:0000256" key="12">
    <source>
        <dbReference type="ARBA" id="ARBA00022821"/>
    </source>
</evidence>
<keyword evidence="9" id="KW-0808">Transferase</keyword>
<dbReference type="InterPro" id="IPR029058">
    <property type="entry name" value="AB_hydrolase_fold"/>
</dbReference>
<dbReference type="InterPro" id="IPR002921">
    <property type="entry name" value="Fungal_lipase-type"/>
</dbReference>
<dbReference type="Pfam" id="PF18117">
    <property type="entry name" value="EDS1_EP"/>
    <property type="match status" value="1"/>
</dbReference>
<evidence type="ECO:0000256" key="3">
    <source>
        <dbReference type="ARBA" id="ARBA00004496"/>
    </source>
</evidence>
<keyword evidence="14 18" id="KW-1133">Transmembrane helix</keyword>
<dbReference type="EMBL" id="KZ665545">
    <property type="protein sequence ID" value="PPR99069.1"/>
    <property type="molecule type" value="Genomic_DNA"/>
</dbReference>
<feature type="transmembrane region" description="Helical" evidence="18">
    <location>
        <begin position="721"/>
        <end position="739"/>
    </location>
</feature>
<dbReference type="InterPro" id="IPR000917">
    <property type="entry name" value="Sulfatase_N"/>
</dbReference>
<reference evidence="23 24" key="1">
    <citation type="submission" date="2015-01" db="EMBL/GenBank/DDBJ databases">
        <title>Genome of allotetraploid Gossypium barbadense reveals genomic plasticity and fiber elongation in cotton evolution.</title>
        <authorList>
            <person name="Chen X."/>
            <person name="Liu X."/>
            <person name="Zhao B."/>
            <person name="Zheng H."/>
            <person name="Hu Y."/>
            <person name="Lu G."/>
            <person name="Yang C."/>
            <person name="Chen J."/>
            <person name="Shan C."/>
            <person name="Zhang L."/>
            <person name="Zhou Y."/>
            <person name="Wang L."/>
            <person name="Guo W."/>
            <person name="Bai Y."/>
            <person name="Ruan J."/>
            <person name="Shangguan X."/>
            <person name="Mao Y."/>
            <person name="Jiang J."/>
            <person name="Zhu Y."/>
            <person name="Lei J."/>
            <person name="Kang H."/>
            <person name="Chen S."/>
            <person name="He X."/>
            <person name="Wang R."/>
            <person name="Wang Y."/>
            <person name="Chen J."/>
            <person name="Wang L."/>
            <person name="Yu S."/>
            <person name="Wang B."/>
            <person name="Wei J."/>
            <person name="Song S."/>
            <person name="Lu X."/>
            <person name="Gao Z."/>
            <person name="Gu W."/>
            <person name="Deng X."/>
            <person name="Ma D."/>
            <person name="Wang S."/>
            <person name="Liang W."/>
            <person name="Fang L."/>
            <person name="Cai C."/>
            <person name="Zhu X."/>
            <person name="Zhou B."/>
            <person name="Zhang Y."/>
            <person name="Chen Z."/>
            <person name="Xu S."/>
            <person name="Zhu R."/>
            <person name="Wang S."/>
            <person name="Zhang T."/>
            <person name="Zhao G."/>
        </authorList>
    </citation>
    <scope>NUCLEOTIDE SEQUENCE [LARGE SCALE GENOMIC DNA]</scope>
    <source>
        <strain evidence="24">cv. Xinhai21</strain>
        <tissue evidence="23">Leaf</tissue>
    </source>
</reference>
<feature type="transmembrane region" description="Helical" evidence="18">
    <location>
        <begin position="826"/>
        <end position="845"/>
    </location>
</feature>
<dbReference type="Gene3D" id="3.40.50.1820">
    <property type="entry name" value="alpha/beta hydrolase"/>
    <property type="match status" value="1"/>
</dbReference>
<evidence type="ECO:0000256" key="5">
    <source>
        <dbReference type="ARBA" id="ARBA00008400"/>
    </source>
</evidence>
<feature type="domain" description="Sulfatase N-terminal" evidence="19">
    <location>
        <begin position="251"/>
        <end position="324"/>
    </location>
</feature>
<feature type="transmembrane region" description="Helical" evidence="18">
    <location>
        <begin position="613"/>
        <end position="631"/>
    </location>
</feature>
<evidence type="ECO:0000256" key="6">
    <source>
        <dbReference type="ARBA" id="ARBA00020831"/>
    </source>
</evidence>
<evidence type="ECO:0000256" key="13">
    <source>
        <dbReference type="ARBA" id="ARBA00022824"/>
    </source>
</evidence>
<dbReference type="InterPro" id="IPR017850">
    <property type="entry name" value="Alkaline_phosphatase_core_sf"/>
</dbReference>
<gene>
    <name evidence="23" type="ORF">GOBAR_AA21591</name>
</gene>
<feature type="transmembrane region" description="Helical" evidence="18">
    <location>
        <begin position="865"/>
        <end position="886"/>
    </location>
</feature>
<dbReference type="Pfam" id="PF01764">
    <property type="entry name" value="Lipase_3"/>
    <property type="match status" value="1"/>
</dbReference>
<keyword evidence="8" id="KW-0337">GPI-anchor biosynthesis</keyword>
<evidence type="ECO:0000256" key="11">
    <source>
        <dbReference type="ARBA" id="ARBA00022801"/>
    </source>
</evidence>